<accession>A0A1A2T9Q2</accession>
<proteinExistence type="predicted"/>
<sequence>MQQRMYQAGDLERHLLDLVRDDGRPDLVVIAGSAGGGKSAIIRHVLDDSGTNFGDCIADATHAEAPNKEQVDRLADFFSPFVGTDRPGGPTRLIAMNTGMVLKFFRDLSRRGRANQYAALEHYMKERLNVPMSVSVDYPSWLNDAVLIINLDHRPTAGQAGDIFDLMLERLDPDRVDGVLEGAPRCETCKVIGWCYPRANAQIMSSEPGRTALNGAVGDIALRRGRNLAPRALWDLAGQLALGGINTNENDPCDVIAEIAEANDITAVIQGLATGTALDDGTGLCADLVGADPSLAPSSQVHDLVAAAGLDPHADASVVRGALAGESGTRPAVETAAAAIREGRAAIGGRQLARAAWLGGLVPSRAQIPDSFAAALIAQQGLSDGAETPRELLEAIEYVAEGLASGFGVVSGPESFFPTDDGAGVTRKTDVFVRADLVQEGMLWPPPDGDPIVAANPRGAKVVGYRPLTIAMQLTVQAQRRGSGTAVIQPLDVSLPLWDLLGRAAAGTVPSSVDKERFLGLRRAMESVGRLAGQDRMLPLLVRRRGSNRKFRIAPFGPGGRILRANEVL</sequence>
<evidence type="ECO:0000313" key="1">
    <source>
        <dbReference type="EMBL" id="OBH73130.1"/>
    </source>
</evidence>
<protein>
    <submittedName>
        <fullName evidence="1">Uncharacterized protein</fullName>
    </submittedName>
</protein>
<gene>
    <name evidence="1" type="ORF">A5683_25255</name>
</gene>
<comment type="caution">
    <text evidence="1">The sequence shown here is derived from an EMBL/GenBank/DDBJ whole genome shotgun (WGS) entry which is preliminary data.</text>
</comment>
<dbReference type="AlphaFoldDB" id="A0A1A2T9Q2"/>
<dbReference type="EMBL" id="LZJU01000116">
    <property type="protein sequence ID" value="OBH73130.1"/>
    <property type="molecule type" value="Genomic_DNA"/>
</dbReference>
<evidence type="ECO:0000313" key="2">
    <source>
        <dbReference type="Proteomes" id="UP000092389"/>
    </source>
</evidence>
<name>A0A1A2T9Q2_MYCNT</name>
<organism evidence="1 2">
    <name type="scientific">Mycobacterium mantenii</name>
    <dbReference type="NCBI Taxonomy" id="560555"/>
    <lineage>
        <taxon>Bacteria</taxon>
        <taxon>Bacillati</taxon>
        <taxon>Actinomycetota</taxon>
        <taxon>Actinomycetes</taxon>
        <taxon>Mycobacteriales</taxon>
        <taxon>Mycobacteriaceae</taxon>
        <taxon>Mycobacterium</taxon>
        <taxon>Mycobacterium avium complex (MAC)</taxon>
    </lineage>
</organism>
<reference evidence="1 2" key="1">
    <citation type="submission" date="2016-06" db="EMBL/GenBank/DDBJ databases">
        <authorList>
            <person name="Kjaerup R.B."/>
            <person name="Dalgaard T.S."/>
            <person name="Juul-Madsen H.R."/>
        </authorList>
    </citation>
    <scope>NUCLEOTIDE SEQUENCE [LARGE SCALE GENOMIC DNA]</scope>
    <source>
        <strain evidence="1 2">E152</strain>
    </source>
</reference>
<dbReference type="Proteomes" id="UP000092389">
    <property type="component" value="Unassembled WGS sequence"/>
</dbReference>